<proteinExistence type="predicted"/>
<gene>
    <name evidence="1" type="ORF">RPPX_26200</name>
</gene>
<evidence type="ECO:0000313" key="1">
    <source>
        <dbReference type="EMBL" id="AJA16850.1"/>
    </source>
</evidence>
<dbReference type="EMBL" id="CP009975">
    <property type="protein sequence ID" value="AJA16850.1"/>
    <property type="molecule type" value="Genomic_DNA"/>
</dbReference>
<geneLocation type="plasmid" evidence="1 2">
    <name>pTTS12</name>
</geneLocation>
<keyword evidence="1" id="KW-0614">Plasmid</keyword>
<reference evidence="1 2" key="1">
    <citation type="submission" date="2014-11" db="EMBL/GenBank/DDBJ databases">
        <title>Complete genome sequence of Pseudomonas putida S12 including megaplasmid pTTS12.</title>
        <authorList>
            <person name="Kuepper J."/>
            <person name="Ruijssenaars H.J."/>
            <person name="Blank L.M."/>
            <person name="de Winde J.H."/>
            <person name="Wierckx N."/>
        </authorList>
    </citation>
    <scope>NUCLEOTIDE SEQUENCE [LARGE SCALE GENOMIC DNA]</scope>
    <source>
        <strain evidence="1 2">S12</strain>
        <plasmid evidence="1 2">pTTS12</plasmid>
    </source>
</reference>
<protein>
    <submittedName>
        <fullName evidence="1">Uncharacterized protein</fullName>
    </submittedName>
</protein>
<organism evidence="1 2">
    <name type="scientific">Pseudomonas putida S12</name>
    <dbReference type="NCBI Taxonomy" id="1215087"/>
    <lineage>
        <taxon>Bacteria</taxon>
        <taxon>Pseudomonadati</taxon>
        <taxon>Pseudomonadota</taxon>
        <taxon>Gammaproteobacteria</taxon>
        <taxon>Pseudomonadales</taxon>
        <taxon>Pseudomonadaceae</taxon>
        <taxon>Pseudomonas</taxon>
    </lineage>
</organism>
<evidence type="ECO:0000313" key="2">
    <source>
        <dbReference type="Proteomes" id="UP000017753"/>
    </source>
</evidence>
<sequence length="60" mass="6752">MALYVISDGFMWGVGRTLRVRMNLDAGLIWLLIVGAVTERGGRKLGMQEDIQPSNTAMRW</sequence>
<accession>A0AA34S0K6</accession>
<name>A0AA34S0K6_PSEPU</name>
<reference evidence="1 2" key="2">
    <citation type="submission" date="2014-11" db="EMBL/GenBank/DDBJ databases">
        <title>Draft genome sequence of the solvent-tolerant Pseudomonas putida S12 including megaplasmid pTTS12.</title>
        <authorList>
            <person name="Wierckx N."/>
            <person name="Nijkamp J."/>
            <person name="Ballerstedt H."/>
            <person name="Siezen R.J."/>
            <person name="Wels M."/>
            <person name="de Ridder D."/>
            <person name="de Winde J.H."/>
            <person name="Ruijssenaars H.J."/>
        </authorList>
    </citation>
    <scope>NUCLEOTIDE SEQUENCE [LARGE SCALE GENOMIC DNA]</scope>
    <source>
        <strain evidence="1 2">S12</strain>
        <plasmid evidence="1 2">pTTS12</plasmid>
    </source>
</reference>
<dbReference type="AlphaFoldDB" id="A0AA34S0K6"/>
<dbReference type="Proteomes" id="UP000017753">
    <property type="component" value="Plasmid pTTS12"/>
</dbReference>